<dbReference type="Gene3D" id="3.40.50.1010">
    <property type="entry name" value="5'-nuclease"/>
    <property type="match status" value="1"/>
</dbReference>
<dbReference type="Proteomes" id="UP000008820">
    <property type="component" value="Chromosome 3"/>
</dbReference>
<dbReference type="PANTHER" id="PTHR15976:SF16">
    <property type="entry name" value="ASTEROID DOMAIN-CONTAINING PROTEIN"/>
    <property type="match status" value="1"/>
</dbReference>
<evidence type="ECO:0000313" key="3">
    <source>
        <dbReference type="Proteomes" id="UP000008820"/>
    </source>
</evidence>
<organism evidence="2 3">
    <name type="scientific">Aedes aegypti</name>
    <name type="common">Yellowfever mosquito</name>
    <name type="synonym">Culex aegypti</name>
    <dbReference type="NCBI Taxonomy" id="7159"/>
    <lineage>
        <taxon>Eukaryota</taxon>
        <taxon>Metazoa</taxon>
        <taxon>Ecdysozoa</taxon>
        <taxon>Arthropoda</taxon>
        <taxon>Hexapoda</taxon>
        <taxon>Insecta</taxon>
        <taxon>Pterygota</taxon>
        <taxon>Neoptera</taxon>
        <taxon>Endopterygota</taxon>
        <taxon>Diptera</taxon>
        <taxon>Nematocera</taxon>
        <taxon>Culicoidea</taxon>
        <taxon>Culicidae</taxon>
        <taxon>Culicinae</taxon>
        <taxon>Aedini</taxon>
        <taxon>Aedes</taxon>
        <taxon>Stegomyia</taxon>
    </lineage>
</organism>
<evidence type="ECO:0000313" key="2">
    <source>
        <dbReference type="EnsemblMetazoa" id="AAEL024098-PA"/>
    </source>
</evidence>
<name>A0A6I8U214_AEDAE</name>
<dbReference type="GO" id="GO:0005634">
    <property type="term" value="C:nucleus"/>
    <property type="evidence" value="ECO:0007669"/>
    <property type="project" value="TreeGrafter"/>
</dbReference>
<dbReference type="AlphaFoldDB" id="A0A6I8U214"/>
<dbReference type="OrthoDB" id="6613198at2759"/>
<protein>
    <recommendedName>
        <fullName evidence="4">Constitutive coactivator of peroxisome proliferator-activated receptor gamma</fullName>
    </recommendedName>
</protein>
<sequence length="590" mass="68277">MGVRHLDRFMRENVPGGCLRINIESEIRKYFQTAKTPNPPAPIIVIDLISLYTPLSQHDEKGVLFGGRFNLAYVAIDDFFAKLKSLGAKLEFFHDGPVQESKSETWCERQDGRYSNSLKLIEAVDAGTTVEELLSQYEIPSNFLYPLKHVAKKYGGFRLSMSRECDQELAAFATKARALAVLSNDSDFLIYEGSWKYWSTRELELSTLFTMEFNRPALVEHLGLSFKQMPLFATLSGNDIMPYEVVRKFHITLGLSRDKFPNIGRYILDLPQKPLTEMGINSILRRVLNQGTVDKDLTERFQLSLDVYSVNIRPQVMNPTEDRVLQVLLVHDSPFMYQIWEGVPLDVSIGIVDMGRKDFGQNYARLQLFLIRRMAAIILFHRKPQRPTHCPIIIKMDHESPHQEHRVPIQYPRCLEIPSLAVMQSKEPVMVKHLRKVKFQLLSWIASDTVQHDQLRKIPQELRMTALTAYYLLEQRAIELFEADLFLQVAYDVIYDTYDYRSVVYPATIGSRPFRLIFLYQKIYALIAKAVCLVSLDGGDSVRNDPPFDGVLFHRYYDKFNDGQCDLGHIKDWRIYEDLAIDSNYSEREK</sequence>
<keyword evidence="3" id="KW-1185">Reference proteome</keyword>
<dbReference type="InterPro" id="IPR026784">
    <property type="entry name" value="Coact_PPARg"/>
</dbReference>
<evidence type="ECO:0008006" key="4">
    <source>
        <dbReference type="Google" id="ProtNLM"/>
    </source>
</evidence>
<reference evidence="2 3" key="1">
    <citation type="submission" date="2017-06" db="EMBL/GenBank/DDBJ databases">
        <title>Aedes aegypti genome working group (AGWG) sequencing and assembly.</title>
        <authorList>
            <consortium name="Aedes aegypti Genome Working Group (AGWG)"/>
            <person name="Matthews B.J."/>
        </authorList>
    </citation>
    <scope>NUCLEOTIDE SEQUENCE [LARGE SCALE GENOMIC DNA]</scope>
    <source>
        <strain evidence="2 3">LVP_AGWG</strain>
    </source>
</reference>
<proteinExistence type="inferred from homology"/>
<accession>A0A6I8U214</accession>
<dbReference type="InterPro" id="IPR029060">
    <property type="entry name" value="PIN-like_dom_sf"/>
</dbReference>
<evidence type="ECO:0000256" key="1">
    <source>
        <dbReference type="ARBA" id="ARBA00009495"/>
    </source>
</evidence>
<dbReference type="SUPFAM" id="SSF88723">
    <property type="entry name" value="PIN domain-like"/>
    <property type="match status" value="1"/>
</dbReference>
<dbReference type="InParanoid" id="A0A6I8U214"/>
<dbReference type="PANTHER" id="PTHR15976">
    <property type="entry name" value="CONSTITUTIVE COACTIVATOR OF PEROXISOME PROLIFERATOR-ACTIVATED RECEPTOR GAMMA"/>
    <property type="match status" value="1"/>
</dbReference>
<comment type="similarity">
    <text evidence="1">Belongs to the constitutive coactivator of PPAR-gamma family.</text>
</comment>
<reference evidence="2" key="2">
    <citation type="submission" date="2020-05" db="UniProtKB">
        <authorList>
            <consortium name="EnsemblMetazoa"/>
        </authorList>
    </citation>
    <scope>IDENTIFICATION</scope>
    <source>
        <strain evidence="2">LVP_AGWG</strain>
    </source>
</reference>
<gene>
    <name evidence="2" type="primary">110677813</name>
</gene>
<dbReference type="EnsemblMetazoa" id="AAEL024098-RA">
    <property type="protein sequence ID" value="AAEL024098-PA"/>
    <property type="gene ID" value="AAEL024098"/>
</dbReference>